<gene>
    <name evidence="2" type="ORF">O181_080678</name>
</gene>
<feature type="compositionally biased region" description="Basic and acidic residues" evidence="1">
    <location>
        <begin position="1"/>
        <end position="23"/>
    </location>
</feature>
<accession>A0A9Q3FJ39</accession>
<feature type="compositionally biased region" description="Basic and acidic residues" evidence="1">
    <location>
        <begin position="38"/>
        <end position="59"/>
    </location>
</feature>
<dbReference type="AlphaFoldDB" id="A0A9Q3FJ39"/>
<feature type="region of interest" description="Disordered" evidence="1">
    <location>
        <begin position="121"/>
        <end position="143"/>
    </location>
</feature>
<feature type="compositionally biased region" description="Basic residues" evidence="1">
    <location>
        <begin position="24"/>
        <end position="35"/>
    </location>
</feature>
<name>A0A9Q3FJ39_9BASI</name>
<feature type="region of interest" description="Disordered" evidence="1">
    <location>
        <begin position="1"/>
        <end position="76"/>
    </location>
</feature>
<protein>
    <submittedName>
        <fullName evidence="2">Uncharacterized protein</fullName>
    </submittedName>
</protein>
<keyword evidence="3" id="KW-1185">Reference proteome</keyword>
<feature type="compositionally biased region" description="Basic and acidic residues" evidence="1">
    <location>
        <begin position="131"/>
        <end position="143"/>
    </location>
</feature>
<reference evidence="2" key="1">
    <citation type="submission" date="2021-03" db="EMBL/GenBank/DDBJ databases">
        <title>Draft genome sequence of rust myrtle Austropuccinia psidii MF-1, a brazilian biotype.</title>
        <authorList>
            <person name="Quecine M.C."/>
            <person name="Pachon D.M.R."/>
            <person name="Bonatelli M.L."/>
            <person name="Correr F.H."/>
            <person name="Franceschini L.M."/>
            <person name="Leite T.F."/>
            <person name="Margarido G.R.A."/>
            <person name="Almeida C.A."/>
            <person name="Ferrarezi J.A."/>
            <person name="Labate C.A."/>
        </authorList>
    </citation>
    <scope>NUCLEOTIDE SEQUENCE</scope>
    <source>
        <strain evidence="2">MF-1</strain>
    </source>
</reference>
<dbReference type="Proteomes" id="UP000765509">
    <property type="component" value="Unassembled WGS sequence"/>
</dbReference>
<proteinExistence type="predicted"/>
<organism evidence="2 3">
    <name type="scientific">Austropuccinia psidii MF-1</name>
    <dbReference type="NCBI Taxonomy" id="1389203"/>
    <lineage>
        <taxon>Eukaryota</taxon>
        <taxon>Fungi</taxon>
        <taxon>Dikarya</taxon>
        <taxon>Basidiomycota</taxon>
        <taxon>Pucciniomycotina</taxon>
        <taxon>Pucciniomycetes</taxon>
        <taxon>Pucciniales</taxon>
        <taxon>Sphaerophragmiaceae</taxon>
        <taxon>Austropuccinia</taxon>
    </lineage>
</organism>
<sequence>MSPVHHRDLGIPRNKPEEREGLSRTRRHGSRHLGHSGRWQDIEEVHTPGGEGNHDKGESSHYPSYRTAEPDGASSDSFRLTRTKLNQLSGAITPFRHQQISDQESPLFIIPCSFQEKTRIQGQKQDLFQPKAERVRPNDTEAF</sequence>
<evidence type="ECO:0000313" key="2">
    <source>
        <dbReference type="EMBL" id="MBW0540963.1"/>
    </source>
</evidence>
<comment type="caution">
    <text evidence="2">The sequence shown here is derived from an EMBL/GenBank/DDBJ whole genome shotgun (WGS) entry which is preliminary data.</text>
</comment>
<evidence type="ECO:0000256" key="1">
    <source>
        <dbReference type="SAM" id="MobiDB-lite"/>
    </source>
</evidence>
<evidence type="ECO:0000313" key="3">
    <source>
        <dbReference type="Proteomes" id="UP000765509"/>
    </source>
</evidence>
<dbReference type="EMBL" id="AVOT02045632">
    <property type="protein sequence ID" value="MBW0540963.1"/>
    <property type="molecule type" value="Genomic_DNA"/>
</dbReference>